<feature type="region of interest" description="Disordered" evidence="1">
    <location>
        <begin position="29"/>
        <end position="49"/>
    </location>
</feature>
<evidence type="ECO:0000256" key="1">
    <source>
        <dbReference type="SAM" id="MobiDB-lite"/>
    </source>
</evidence>
<keyword evidence="3" id="KW-1185">Reference proteome</keyword>
<reference evidence="2 3" key="1">
    <citation type="submission" date="2019-11" db="EMBL/GenBank/DDBJ databases">
        <title>Whole genome sequence of Oryza granulata.</title>
        <authorList>
            <person name="Li W."/>
        </authorList>
    </citation>
    <scope>NUCLEOTIDE SEQUENCE [LARGE SCALE GENOMIC DNA]</scope>
    <source>
        <strain evidence="3">cv. Menghai</strain>
        <tissue evidence="2">Leaf</tissue>
    </source>
</reference>
<feature type="region of interest" description="Disordered" evidence="1">
    <location>
        <begin position="70"/>
        <end position="98"/>
    </location>
</feature>
<feature type="compositionally biased region" description="Basic and acidic residues" evidence="1">
    <location>
        <begin position="82"/>
        <end position="98"/>
    </location>
</feature>
<protein>
    <submittedName>
        <fullName evidence="2">Uncharacterized protein</fullName>
    </submittedName>
</protein>
<sequence>MRRWASERPRVWRGCGSRRRRACTLGGHPCGRAGSGGQVHGSGDSDPWAATGEERRAWVRLGWASSLRREGVSRPSRFRRGPNKEEREKLRGKDGVGS</sequence>
<proteinExistence type="predicted"/>
<dbReference type="EMBL" id="SPHZ02000008">
    <property type="protein sequence ID" value="KAF0904774.1"/>
    <property type="molecule type" value="Genomic_DNA"/>
</dbReference>
<evidence type="ECO:0000313" key="2">
    <source>
        <dbReference type="EMBL" id="KAF0904774.1"/>
    </source>
</evidence>
<evidence type="ECO:0000313" key="3">
    <source>
        <dbReference type="Proteomes" id="UP000479710"/>
    </source>
</evidence>
<gene>
    <name evidence="2" type="ORF">E2562_037013</name>
</gene>
<comment type="caution">
    <text evidence="2">The sequence shown here is derived from an EMBL/GenBank/DDBJ whole genome shotgun (WGS) entry which is preliminary data.</text>
</comment>
<organism evidence="2 3">
    <name type="scientific">Oryza meyeriana var. granulata</name>
    <dbReference type="NCBI Taxonomy" id="110450"/>
    <lineage>
        <taxon>Eukaryota</taxon>
        <taxon>Viridiplantae</taxon>
        <taxon>Streptophyta</taxon>
        <taxon>Embryophyta</taxon>
        <taxon>Tracheophyta</taxon>
        <taxon>Spermatophyta</taxon>
        <taxon>Magnoliopsida</taxon>
        <taxon>Liliopsida</taxon>
        <taxon>Poales</taxon>
        <taxon>Poaceae</taxon>
        <taxon>BOP clade</taxon>
        <taxon>Oryzoideae</taxon>
        <taxon>Oryzeae</taxon>
        <taxon>Oryzinae</taxon>
        <taxon>Oryza</taxon>
        <taxon>Oryza meyeriana</taxon>
    </lineage>
</organism>
<name>A0A6G1CXX8_9ORYZ</name>
<dbReference type="Proteomes" id="UP000479710">
    <property type="component" value="Unassembled WGS sequence"/>
</dbReference>
<accession>A0A6G1CXX8</accession>
<dbReference type="AlphaFoldDB" id="A0A6G1CXX8"/>